<comment type="catalytic activity">
    <reaction evidence="1">
        <text>ATP + protein L-histidine = ADP + protein N-phospho-L-histidine.</text>
        <dbReference type="EC" id="2.7.13.3"/>
    </reaction>
</comment>
<evidence type="ECO:0000256" key="9">
    <source>
        <dbReference type="ARBA" id="ARBA00022840"/>
    </source>
</evidence>
<keyword evidence="6 13" id="KW-0812">Transmembrane</keyword>
<comment type="caution">
    <text evidence="16">The sequence shown here is derived from an EMBL/GenBank/DDBJ whole genome shotgun (WGS) entry which is preliminary data.</text>
</comment>
<evidence type="ECO:0000256" key="7">
    <source>
        <dbReference type="ARBA" id="ARBA00022741"/>
    </source>
</evidence>
<sequence length="463" mass="50633">MKHPSLMRRIIGWQALMMGISWVILVGWLFHAMTGFENGDLDRRMNYFAEILAETASGAVYTPDLLAQRLRAIEKTFVEGVIETLENAAGYKATFQVFDEHGLLLYRTGSAPETPLTANAGLSLVMRENGEKWRMARVRSSDHSVTVIVGESESDRWASIWPMLQIIGAAQILILASSLLVTWWATRRGVRPLKTLAARIARREAGDPTPITAPLVYAETVPMVRELNALLGRESRRLENERGFLADAAHELRTPLAAVGTQAHLVLSATDDAERRRFAHGLQAGLDRVSHLLAQLLTIARVNAPEMRFNLEPTDVATLVRERLAELSVAARTRSISLALECPDTLSATVNPSSFISMVDNLVDNAIRYTPSGGQVAVSFGMNGDDLEFIVRDDGPGIAPDERERVFERFYRIPGTTAQGSGLGLAIVQRIAQAHHATVRFVDGLSGAGIGVAVTLRGAPALK</sequence>
<evidence type="ECO:0000313" key="17">
    <source>
        <dbReference type="Proteomes" id="UP000019184"/>
    </source>
</evidence>
<evidence type="ECO:0000256" key="3">
    <source>
        <dbReference type="ARBA" id="ARBA00012438"/>
    </source>
</evidence>
<feature type="transmembrane region" description="Helical" evidence="13">
    <location>
        <begin position="12"/>
        <end position="31"/>
    </location>
</feature>
<keyword evidence="7" id="KW-0547">Nucleotide-binding</keyword>
<dbReference type="InterPro" id="IPR005467">
    <property type="entry name" value="His_kinase_dom"/>
</dbReference>
<dbReference type="GO" id="GO:0000155">
    <property type="term" value="F:phosphorelay sensor kinase activity"/>
    <property type="evidence" value="ECO:0007669"/>
    <property type="project" value="InterPro"/>
</dbReference>
<dbReference type="CDD" id="cd00082">
    <property type="entry name" value="HisKA"/>
    <property type="match status" value="1"/>
</dbReference>
<evidence type="ECO:0000256" key="13">
    <source>
        <dbReference type="SAM" id="Phobius"/>
    </source>
</evidence>
<dbReference type="OrthoDB" id="9809766at2"/>
<dbReference type="InterPro" id="IPR036890">
    <property type="entry name" value="HATPase_C_sf"/>
</dbReference>
<dbReference type="EC" id="2.7.13.3" evidence="3"/>
<dbReference type="InterPro" id="IPR003660">
    <property type="entry name" value="HAMP_dom"/>
</dbReference>
<keyword evidence="9" id="KW-0067">ATP-binding</keyword>
<evidence type="ECO:0000259" key="14">
    <source>
        <dbReference type="PROSITE" id="PS50109"/>
    </source>
</evidence>
<evidence type="ECO:0000256" key="11">
    <source>
        <dbReference type="ARBA" id="ARBA00023012"/>
    </source>
</evidence>
<protein>
    <recommendedName>
        <fullName evidence="3">histidine kinase</fullName>
        <ecNumber evidence="3">2.7.13.3</ecNumber>
    </recommendedName>
</protein>
<reference evidence="16 17" key="1">
    <citation type="journal article" date="2014" name="ISME J.">
        <title>Candidatus Competibacter-lineage genomes retrieved from metagenomes reveal functional metabolic diversity.</title>
        <authorList>
            <person name="McIlroy S.J."/>
            <person name="Albertsen M."/>
            <person name="Andresen E.K."/>
            <person name="Saunders A.M."/>
            <person name="Kristiansen R."/>
            <person name="Stokholm-Bjerregaard M."/>
            <person name="Nielsen K.L."/>
            <person name="Nielsen P.H."/>
        </authorList>
    </citation>
    <scope>NUCLEOTIDE SEQUENCE [LARGE SCALE GENOMIC DNA]</scope>
    <source>
        <strain evidence="16 17">Run_B_J11</strain>
    </source>
</reference>
<dbReference type="Proteomes" id="UP000019184">
    <property type="component" value="Unassembled WGS sequence"/>
</dbReference>
<comment type="subcellular location">
    <subcellularLocation>
        <location evidence="2">Membrane</location>
        <topology evidence="2">Multi-pass membrane protein</topology>
    </subcellularLocation>
</comment>
<dbReference type="InterPro" id="IPR003594">
    <property type="entry name" value="HATPase_dom"/>
</dbReference>
<dbReference type="EMBL" id="CBTK010000068">
    <property type="protein sequence ID" value="CDH44314.1"/>
    <property type="molecule type" value="Genomic_DNA"/>
</dbReference>
<dbReference type="SUPFAM" id="SSF47384">
    <property type="entry name" value="Homodimeric domain of signal transducing histidine kinase"/>
    <property type="match status" value="1"/>
</dbReference>
<evidence type="ECO:0000256" key="6">
    <source>
        <dbReference type="ARBA" id="ARBA00022692"/>
    </source>
</evidence>
<evidence type="ECO:0000259" key="15">
    <source>
        <dbReference type="PROSITE" id="PS50885"/>
    </source>
</evidence>
<name>A0A7U7G9P0_9GAMM</name>
<dbReference type="AlphaFoldDB" id="A0A7U7G9P0"/>
<evidence type="ECO:0000256" key="2">
    <source>
        <dbReference type="ARBA" id="ARBA00004141"/>
    </source>
</evidence>
<feature type="domain" description="HAMP" evidence="15">
    <location>
        <begin position="187"/>
        <end position="239"/>
    </location>
</feature>
<dbReference type="Pfam" id="PF02518">
    <property type="entry name" value="HATPase_c"/>
    <property type="match status" value="1"/>
</dbReference>
<evidence type="ECO:0000256" key="10">
    <source>
        <dbReference type="ARBA" id="ARBA00022989"/>
    </source>
</evidence>
<keyword evidence="5 16" id="KW-0808">Transferase</keyword>
<evidence type="ECO:0000256" key="8">
    <source>
        <dbReference type="ARBA" id="ARBA00022777"/>
    </source>
</evidence>
<dbReference type="GO" id="GO:0005886">
    <property type="term" value="C:plasma membrane"/>
    <property type="evidence" value="ECO:0007669"/>
    <property type="project" value="TreeGrafter"/>
</dbReference>
<accession>A0A7U7G9P0</accession>
<dbReference type="PROSITE" id="PS50885">
    <property type="entry name" value="HAMP"/>
    <property type="match status" value="1"/>
</dbReference>
<dbReference type="PANTHER" id="PTHR45436">
    <property type="entry name" value="SENSOR HISTIDINE KINASE YKOH"/>
    <property type="match status" value="1"/>
</dbReference>
<keyword evidence="4" id="KW-0597">Phosphoprotein</keyword>
<dbReference type="Pfam" id="PF00512">
    <property type="entry name" value="HisKA"/>
    <property type="match status" value="1"/>
</dbReference>
<dbReference type="PANTHER" id="PTHR45436:SF14">
    <property type="entry name" value="SENSOR PROTEIN QSEC"/>
    <property type="match status" value="1"/>
</dbReference>
<dbReference type="Gene3D" id="1.10.287.130">
    <property type="match status" value="1"/>
</dbReference>
<keyword evidence="10 13" id="KW-1133">Transmembrane helix</keyword>
<evidence type="ECO:0000256" key="1">
    <source>
        <dbReference type="ARBA" id="ARBA00000085"/>
    </source>
</evidence>
<keyword evidence="11" id="KW-0902">Two-component regulatory system</keyword>
<keyword evidence="17" id="KW-1185">Reference proteome</keyword>
<dbReference type="InterPro" id="IPR004358">
    <property type="entry name" value="Sig_transdc_His_kin-like_C"/>
</dbReference>
<gene>
    <name evidence="16" type="ORF">BN874_160070</name>
</gene>
<dbReference type="PROSITE" id="PS50109">
    <property type="entry name" value="HIS_KIN"/>
    <property type="match status" value="1"/>
</dbReference>
<evidence type="ECO:0000256" key="4">
    <source>
        <dbReference type="ARBA" id="ARBA00022553"/>
    </source>
</evidence>
<feature type="domain" description="Histidine kinase" evidence="14">
    <location>
        <begin position="247"/>
        <end position="460"/>
    </location>
</feature>
<proteinExistence type="predicted"/>
<dbReference type="RefSeq" id="WP_051497476.1">
    <property type="nucleotide sequence ID" value="NZ_CBTK010000068.1"/>
</dbReference>
<dbReference type="PRINTS" id="PR00344">
    <property type="entry name" value="BCTRLSENSOR"/>
</dbReference>
<dbReference type="SMART" id="SM00388">
    <property type="entry name" value="HisKA"/>
    <property type="match status" value="1"/>
</dbReference>
<organism evidence="16 17">
    <name type="scientific">Candidatus Contendobacter odensis Run_B_J11</name>
    <dbReference type="NCBI Taxonomy" id="1400861"/>
    <lineage>
        <taxon>Bacteria</taxon>
        <taxon>Pseudomonadati</taxon>
        <taxon>Pseudomonadota</taxon>
        <taxon>Gammaproteobacteria</taxon>
        <taxon>Candidatus Competibacteraceae</taxon>
        <taxon>Candidatus Contendibacter</taxon>
    </lineage>
</organism>
<keyword evidence="8 16" id="KW-0418">Kinase</keyword>
<keyword evidence="12 13" id="KW-0472">Membrane</keyword>
<feature type="transmembrane region" description="Helical" evidence="13">
    <location>
        <begin position="160"/>
        <end position="185"/>
    </location>
</feature>
<evidence type="ECO:0000313" key="16">
    <source>
        <dbReference type="EMBL" id="CDH44314.1"/>
    </source>
</evidence>
<dbReference type="InterPro" id="IPR003661">
    <property type="entry name" value="HisK_dim/P_dom"/>
</dbReference>
<dbReference type="Gene3D" id="3.30.565.10">
    <property type="entry name" value="Histidine kinase-like ATPase, C-terminal domain"/>
    <property type="match status" value="1"/>
</dbReference>
<dbReference type="SUPFAM" id="SSF55874">
    <property type="entry name" value="ATPase domain of HSP90 chaperone/DNA topoisomerase II/histidine kinase"/>
    <property type="match status" value="1"/>
</dbReference>
<dbReference type="InterPro" id="IPR036097">
    <property type="entry name" value="HisK_dim/P_sf"/>
</dbReference>
<evidence type="ECO:0000256" key="12">
    <source>
        <dbReference type="ARBA" id="ARBA00023136"/>
    </source>
</evidence>
<dbReference type="InterPro" id="IPR050428">
    <property type="entry name" value="TCS_sensor_his_kinase"/>
</dbReference>
<evidence type="ECO:0000256" key="5">
    <source>
        <dbReference type="ARBA" id="ARBA00022679"/>
    </source>
</evidence>
<dbReference type="SMART" id="SM00387">
    <property type="entry name" value="HATPase_c"/>
    <property type="match status" value="1"/>
</dbReference>
<dbReference type="GO" id="GO:0005524">
    <property type="term" value="F:ATP binding"/>
    <property type="evidence" value="ECO:0007669"/>
    <property type="project" value="UniProtKB-KW"/>
</dbReference>